<feature type="region of interest" description="Disordered" evidence="1">
    <location>
        <begin position="249"/>
        <end position="322"/>
    </location>
</feature>
<dbReference type="GO" id="GO:0000981">
    <property type="term" value="F:DNA-binding transcription factor activity, RNA polymerase II-specific"/>
    <property type="evidence" value="ECO:0007669"/>
    <property type="project" value="InterPro"/>
</dbReference>
<dbReference type="PROSITE" id="PS00463">
    <property type="entry name" value="ZN2_CY6_FUNGAL_1"/>
    <property type="match status" value="1"/>
</dbReference>
<dbReference type="EMBL" id="NHYE01005254">
    <property type="protein sequence ID" value="PPQ75495.1"/>
    <property type="molecule type" value="Genomic_DNA"/>
</dbReference>
<evidence type="ECO:0000313" key="4">
    <source>
        <dbReference type="Proteomes" id="UP000284706"/>
    </source>
</evidence>
<dbReference type="InterPro" id="IPR036864">
    <property type="entry name" value="Zn2-C6_fun-type_DNA-bd_sf"/>
</dbReference>
<feature type="compositionally biased region" description="Basic and acidic residues" evidence="1">
    <location>
        <begin position="298"/>
        <end position="310"/>
    </location>
</feature>
<evidence type="ECO:0000313" key="3">
    <source>
        <dbReference type="EMBL" id="PPQ75495.1"/>
    </source>
</evidence>
<dbReference type="PROSITE" id="PS50048">
    <property type="entry name" value="ZN2_CY6_FUNGAL_2"/>
    <property type="match status" value="1"/>
</dbReference>
<comment type="caution">
    <text evidence="3">The sequence shown here is derived from an EMBL/GenBank/DDBJ whole genome shotgun (WGS) entry which is preliminary data.</text>
</comment>
<feature type="compositionally biased region" description="Polar residues" evidence="1">
    <location>
        <begin position="43"/>
        <end position="58"/>
    </location>
</feature>
<dbReference type="Pfam" id="PF00172">
    <property type="entry name" value="Zn_clus"/>
    <property type="match status" value="1"/>
</dbReference>
<reference evidence="3 4" key="1">
    <citation type="journal article" date="2018" name="Evol. Lett.">
        <title>Horizontal gene cluster transfer increased hallucinogenic mushroom diversity.</title>
        <authorList>
            <person name="Reynolds H.T."/>
            <person name="Vijayakumar V."/>
            <person name="Gluck-Thaler E."/>
            <person name="Korotkin H.B."/>
            <person name="Matheny P.B."/>
            <person name="Slot J.C."/>
        </authorList>
    </citation>
    <scope>NUCLEOTIDE SEQUENCE [LARGE SCALE GENOMIC DNA]</scope>
    <source>
        <strain evidence="3 4">SRW20</strain>
    </source>
</reference>
<accession>A0A409WAG4</accession>
<dbReference type="Proteomes" id="UP000284706">
    <property type="component" value="Unassembled WGS sequence"/>
</dbReference>
<dbReference type="SMART" id="SM00066">
    <property type="entry name" value="GAL4"/>
    <property type="match status" value="1"/>
</dbReference>
<evidence type="ECO:0000259" key="2">
    <source>
        <dbReference type="PROSITE" id="PS50048"/>
    </source>
</evidence>
<proteinExistence type="predicted"/>
<feature type="region of interest" description="Disordered" evidence="1">
    <location>
        <begin position="37"/>
        <end position="58"/>
    </location>
</feature>
<evidence type="ECO:0000256" key="1">
    <source>
        <dbReference type="SAM" id="MobiDB-lite"/>
    </source>
</evidence>
<dbReference type="InParanoid" id="A0A409WAG4"/>
<dbReference type="OrthoDB" id="39175at2759"/>
<dbReference type="STRING" id="231916.A0A409WAG4"/>
<keyword evidence="4" id="KW-1185">Reference proteome</keyword>
<dbReference type="SUPFAM" id="SSF57701">
    <property type="entry name" value="Zn2/Cys6 DNA-binding domain"/>
    <property type="match status" value="1"/>
</dbReference>
<dbReference type="CDD" id="cd00067">
    <property type="entry name" value="GAL4"/>
    <property type="match status" value="1"/>
</dbReference>
<organism evidence="3 4">
    <name type="scientific">Gymnopilus dilepis</name>
    <dbReference type="NCBI Taxonomy" id="231916"/>
    <lineage>
        <taxon>Eukaryota</taxon>
        <taxon>Fungi</taxon>
        <taxon>Dikarya</taxon>
        <taxon>Basidiomycota</taxon>
        <taxon>Agaricomycotina</taxon>
        <taxon>Agaricomycetes</taxon>
        <taxon>Agaricomycetidae</taxon>
        <taxon>Agaricales</taxon>
        <taxon>Agaricineae</taxon>
        <taxon>Hymenogastraceae</taxon>
        <taxon>Gymnopilus</taxon>
    </lineage>
</organism>
<protein>
    <recommendedName>
        <fullName evidence="2">Zn(2)-C6 fungal-type domain-containing protein</fullName>
    </recommendedName>
</protein>
<name>A0A409WAG4_9AGAR</name>
<dbReference type="AlphaFoldDB" id="A0A409WAG4"/>
<sequence length="379" mass="41413">MSYDAAFHGVPGNHSVTPSSMSTSTAWAHEARYPSKDLPAPDTFSTTQHYSSPTDNSQGFSISQAYTEYSHYSAKSSEAYVNGAHGTPYHYGTTWDSATLRERYEASSWVTTSSGEWTATASKVQEESPSTTHLNYDYSAPGSQLSSVTVEQGQSYTYPPERPQEIQEALQAPPILVPSQAPKLHPTPPLMVPSMVDPIVPISLWAEAHVPVPPEKRSSYSELMPNVIYLQRLREEEVARARELAEKSRMPPVVISPKPSRKTAPTADAISADITDRSAPASTPAKKRKKTSSGKGAEVTRSDSPKEAAKRSSASKGKKTLKELRKPSLACTFCRERKISCGRPPPGSPDPTCNQCARRSFKCTYVTEHNGKPLAPQQQ</sequence>
<gene>
    <name evidence="3" type="ORF">CVT26_015819</name>
</gene>
<dbReference type="InterPro" id="IPR001138">
    <property type="entry name" value="Zn2Cys6_DnaBD"/>
</dbReference>
<feature type="domain" description="Zn(2)-C6 fungal-type" evidence="2">
    <location>
        <begin position="330"/>
        <end position="365"/>
    </location>
</feature>
<dbReference type="GO" id="GO:0008270">
    <property type="term" value="F:zinc ion binding"/>
    <property type="evidence" value="ECO:0007669"/>
    <property type="project" value="InterPro"/>
</dbReference>
<dbReference type="Gene3D" id="4.10.240.10">
    <property type="entry name" value="Zn(2)-C6 fungal-type DNA-binding domain"/>
    <property type="match status" value="1"/>
</dbReference>